<dbReference type="Gene3D" id="3.40.50.720">
    <property type="entry name" value="NAD(P)-binding Rossmann-like Domain"/>
    <property type="match status" value="1"/>
</dbReference>
<comment type="caution">
    <text evidence="2">The sequence shown here is derived from an EMBL/GenBank/DDBJ whole genome shotgun (WGS) entry which is preliminary data.</text>
</comment>
<name>A0A0B1ZWG9_9SPHN</name>
<feature type="domain" description="NAD-dependent epimerase/dehydratase" evidence="1">
    <location>
        <begin position="3"/>
        <end position="224"/>
    </location>
</feature>
<protein>
    <recommendedName>
        <fullName evidence="1">NAD-dependent epimerase/dehydratase domain-containing protein</fullName>
    </recommendedName>
</protein>
<dbReference type="Proteomes" id="UP000031057">
    <property type="component" value="Unassembled WGS sequence"/>
</dbReference>
<reference evidence="2 3" key="1">
    <citation type="submission" date="2014-10" db="EMBL/GenBank/DDBJ databases">
        <title>Genome sequence of Novosphingobium malaysiense MUSC 273(T).</title>
        <authorList>
            <person name="Lee L.-H."/>
        </authorList>
    </citation>
    <scope>NUCLEOTIDE SEQUENCE [LARGE SCALE GENOMIC DNA]</scope>
    <source>
        <strain evidence="2 3">MUSC 273</strain>
    </source>
</reference>
<sequence>MKVLIVGGAGFIGSHVSLFFHDLGHDVTIMSRSRPGNSSRLRELSFIATDYVNDDCGDGRLEGFDWLVFCAGNDLGNFPRDGSISQADYFAKANIEALPRFFEHAQRAGIGRSVYMGSFYSFVAPESIETIPYVRSRHLSDAAVRALSSPDFNVCSCALPWIVGYTPGLTNPHWEALAKAAAGMIEWPDFVPPGGGNFMTCRSVAQAMLGGLERGESGKSYLIGDVNLTWQDFYGLWYEAAGNPRKLEVRDEDHPILSREIIAYIGGRTPDYEPPAEETALLGYERGVLFDEVRASYTYYSQL</sequence>
<dbReference type="PANTHER" id="PTHR48079">
    <property type="entry name" value="PROTEIN YEEZ"/>
    <property type="match status" value="1"/>
</dbReference>
<dbReference type="PROSITE" id="PS00213">
    <property type="entry name" value="LIPOCALIN"/>
    <property type="match status" value="1"/>
</dbReference>
<dbReference type="AlphaFoldDB" id="A0A0B1ZWG9"/>
<organism evidence="2 3">
    <name type="scientific">Novosphingobium malaysiense</name>
    <dbReference type="NCBI Taxonomy" id="1348853"/>
    <lineage>
        <taxon>Bacteria</taxon>
        <taxon>Pseudomonadati</taxon>
        <taxon>Pseudomonadota</taxon>
        <taxon>Alphaproteobacteria</taxon>
        <taxon>Sphingomonadales</taxon>
        <taxon>Sphingomonadaceae</taxon>
        <taxon>Novosphingobium</taxon>
    </lineage>
</organism>
<dbReference type="OrthoDB" id="5723970at2"/>
<evidence type="ECO:0000259" key="1">
    <source>
        <dbReference type="Pfam" id="PF01370"/>
    </source>
</evidence>
<dbReference type="SUPFAM" id="SSF51735">
    <property type="entry name" value="NAD(P)-binding Rossmann-fold domains"/>
    <property type="match status" value="1"/>
</dbReference>
<evidence type="ECO:0000313" key="2">
    <source>
        <dbReference type="EMBL" id="KHK93528.1"/>
    </source>
</evidence>
<dbReference type="PANTHER" id="PTHR48079:SF6">
    <property type="entry name" value="NAD(P)-BINDING DOMAIN-CONTAINING PROTEIN-RELATED"/>
    <property type="match status" value="1"/>
</dbReference>
<evidence type="ECO:0000313" key="3">
    <source>
        <dbReference type="Proteomes" id="UP000031057"/>
    </source>
</evidence>
<dbReference type="STRING" id="1348853.LK12_04555"/>
<dbReference type="EMBL" id="JTDI01000001">
    <property type="protein sequence ID" value="KHK93528.1"/>
    <property type="molecule type" value="Genomic_DNA"/>
</dbReference>
<gene>
    <name evidence="2" type="ORF">LK12_04555</name>
</gene>
<dbReference type="InterPro" id="IPR051783">
    <property type="entry name" value="NAD(P)-dependent_oxidoreduct"/>
</dbReference>
<dbReference type="Pfam" id="PF01370">
    <property type="entry name" value="Epimerase"/>
    <property type="match status" value="1"/>
</dbReference>
<dbReference type="InterPro" id="IPR001509">
    <property type="entry name" value="Epimerase_deHydtase"/>
</dbReference>
<dbReference type="RefSeq" id="WP_039279758.1">
    <property type="nucleotide sequence ID" value="NZ_JTDI01000001.1"/>
</dbReference>
<dbReference type="GO" id="GO:0004029">
    <property type="term" value="F:aldehyde dehydrogenase (NAD+) activity"/>
    <property type="evidence" value="ECO:0007669"/>
    <property type="project" value="TreeGrafter"/>
</dbReference>
<proteinExistence type="predicted"/>
<dbReference type="InterPro" id="IPR022272">
    <property type="entry name" value="Lipocalin_CS"/>
</dbReference>
<keyword evidence="3" id="KW-1185">Reference proteome</keyword>
<accession>A0A0B1ZWG9</accession>
<dbReference type="GO" id="GO:0005737">
    <property type="term" value="C:cytoplasm"/>
    <property type="evidence" value="ECO:0007669"/>
    <property type="project" value="TreeGrafter"/>
</dbReference>
<dbReference type="InterPro" id="IPR036291">
    <property type="entry name" value="NAD(P)-bd_dom_sf"/>
</dbReference>